<evidence type="ECO:0000256" key="1">
    <source>
        <dbReference type="ARBA" id="ARBA00004123"/>
    </source>
</evidence>
<dbReference type="PANTHER" id="PTHR14087:SF8">
    <property type="entry name" value="OS03G0676100 PROTEIN"/>
    <property type="match status" value="1"/>
</dbReference>
<feature type="region of interest" description="Disordered" evidence="3">
    <location>
        <begin position="137"/>
        <end position="265"/>
    </location>
</feature>
<dbReference type="PANTHER" id="PTHR14087">
    <property type="entry name" value="THYMOCYTE NUCLEAR PROTEIN 1"/>
    <property type="match status" value="1"/>
</dbReference>
<evidence type="ECO:0000313" key="6">
    <source>
        <dbReference type="Proteomes" id="UP000054558"/>
    </source>
</evidence>
<evidence type="ECO:0000313" key="5">
    <source>
        <dbReference type="EMBL" id="GAQ86912.1"/>
    </source>
</evidence>
<accession>A0A1Y1IAD0</accession>
<sequence length="265" mass="29768">MPAHWLLKSEPEEWSWEDQVKKGVESWDGVRNALAQKNMRAMKCGDLCFFYHSGKQKAVVGIVSVCKEIYPDPSDETGKWGMVDVKAERPLVQPVTLGEMKADPTFVDLILIRQSRLSVVPLEEKHWDRINELGSVKREEEPKKPRKRAKKDKGTELEPEVGVRATSEVVDEGVEGVVVMDSTKIEEETEKDDNKGGPKGRKPRKRKAVESTGQVLDVDEKSRKERTSGSKVVNKQVEKSATSTEGDASLRRSGRSQEDPRPSCL</sequence>
<dbReference type="Gene3D" id="3.10.590.10">
    <property type="entry name" value="ph1033 like domains"/>
    <property type="match status" value="1"/>
</dbReference>
<proteinExistence type="predicted"/>
<keyword evidence="2" id="KW-0539">Nucleus</keyword>
<dbReference type="EMBL" id="DF237269">
    <property type="protein sequence ID" value="GAQ86912.1"/>
    <property type="molecule type" value="Genomic_DNA"/>
</dbReference>
<organism evidence="5 6">
    <name type="scientific">Klebsormidium nitens</name>
    <name type="common">Green alga</name>
    <name type="synonym">Ulothrix nitens</name>
    <dbReference type="NCBI Taxonomy" id="105231"/>
    <lineage>
        <taxon>Eukaryota</taxon>
        <taxon>Viridiplantae</taxon>
        <taxon>Streptophyta</taxon>
        <taxon>Klebsormidiophyceae</taxon>
        <taxon>Klebsormidiales</taxon>
        <taxon>Klebsormidiaceae</taxon>
        <taxon>Klebsormidium</taxon>
    </lineage>
</organism>
<feature type="compositionally biased region" description="Basic and acidic residues" evidence="3">
    <location>
        <begin position="255"/>
        <end position="265"/>
    </location>
</feature>
<comment type="subcellular location">
    <subcellularLocation>
        <location evidence="1">Nucleus</location>
    </subcellularLocation>
</comment>
<name>A0A1Y1IAD0_KLENI</name>
<feature type="compositionally biased region" description="Basic and acidic residues" evidence="3">
    <location>
        <begin position="218"/>
        <end position="228"/>
    </location>
</feature>
<feature type="domain" description="EVE" evidence="4">
    <location>
        <begin position="3"/>
        <end position="132"/>
    </location>
</feature>
<evidence type="ECO:0000259" key="4">
    <source>
        <dbReference type="Pfam" id="PF01878"/>
    </source>
</evidence>
<feature type="compositionally biased region" description="Polar residues" evidence="3">
    <location>
        <begin position="229"/>
        <end position="246"/>
    </location>
</feature>
<dbReference type="InterPro" id="IPR015947">
    <property type="entry name" value="PUA-like_sf"/>
</dbReference>
<gene>
    <name evidence="5" type="ORF">KFL_003200040</name>
</gene>
<evidence type="ECO:0000256" key="3">
    <source>
        <dbReference type="SAM" id="MobiDB-lite"/>
    </source>
</evidence>
<feature type="compositionally biased region" description="Basic residues" evidence="3">
    <location>
        <begin position="198"/>
        <end position="207"/>
    </location>
</feature>
<dbReference type="AlphaFoldDB" id="A0A1Y1IAD0"/>
<evidence type="ECO:0000256" key="2">
    <source>
        <dbReference type="ARBA" id="ARBA00023242"/>
    </source>
</evidence>
<dbReference type="CDD" id="cd21133">
    <property type="entry name" value="EVE"/>
    <property type="match status" value="1"/>
</dbReference>
<dbReference type="InterPro" id="IPR052181">
    <property type="entry name" value="5hmC_binding"/>
</dbReference>
<dbReference type="Pfam" id="PF01878">
    <property type="entry name" value="EVE"/>
    <property type="match status" value="1"/>
</dbReference>
<dbReference type="InterPro" id="IPR047197">
    <property type="entry name" value="THYN1-like_EVE"/>
</dbReference>
<dbReference type="GO" id="GO:0005634">
    <property type="term" value="C:nucleus"/>
    <property type="evidence" value="ECO:0000318"/>
    <property type="project" value="GO_Central"/>
</dbReference>
<dbReference type="InterPro" id="IPR002740">
    <property type="entry name" value="EVE_domain"/>
</dbReference>
<reference evidence="5 6" key="1">
    <citation type="journal article" date="2014" name="Nat. Commun.">
        <title>Klebsormidium flaccidum genome reveals primary factors for plant terrestrial adaptation.</title>
        <authorList>
            <person name="Hori K."/>
            <person name="Maruyama F."/>
            <person name="Fujisawa T."/>
            <person name="Togashi T."/>
            <person name="Yamamoto N."/>
            <person name="Seo M."/>
            <person name="Sato S."/>
            <person name="Yamada T."/>
            <person name="Mori H."/>
            <person name="Tajima N."/>
            <person name="Moriyama T."/>
            <person name="Ikeuchi M."/>
            <person name="Watanabe M."/>
            <person name="Wada H."/>
            <person name="Kobayashi K."/>
            <person name="Saito M."/>
            <person name="Masuda T."/>
            <person name="Sasaki-Sekimoto Y."/>
            <person name="Mashiguchi K."/>
            <person name="Awai K."/>
            <person name="Shimojima M."/>
            <person name="Masuda S."/>
            <person name="Iwai M."/>
            <person name="Nobusawa T."/>
            <person name="Narise T."/>
            <person name="Kondo S."/>
            <person name="Saito H."/>
            <person name="Sato R."/>
            <person name="Murakawa M."/>
            <person name="Ihara Y."/>
            <person name="Oshima-Yamada Y."/>
            <person name="Ohtaka K."/>
            <person name="Satoh M."/>
            <person name="Sonobe K."/>
            <person name="Ishii M."/>
            <person name="Ohtani R."/>
            <person name="Kanamori-Sato M."/>
            <person name="Honoki R."/>
            <person name="Miyazaki D."/>
            <person name="Mochizuki H."/>
            <person name="Umetsu J."/>
            <person name="Higashi K."/>
            <person name="Shibata D."/>
            <person name="Kamiya Y."/>
            <person name="Sato N."/>
            <person name="Nakamura Y."/>
            <person name="Tabata S."/>
            <person name="Ida S."/>
            <person name="Kurokawa K."/>
            <person name="Ohta H."/>
        </authorList>
    </citation>
    <scope>NUCLEOTIDE SEQUENCE [LARGE SCALE GENOMIC DNA]</scope>
    <source>
        <strain evidence="5 6">NIES-2285</strain>
    </source>
</reference>
<dbReference type="OrthoDB" id="41445at2759"/>
<dbReference type="SUPFAM" id="SSF88697">
    <property type="entry name" value="PUA domain-like"/>
    <property type="match status" value="1"/>
</dbReference>
<dbReference type="STRING" id="105231.A0A1Y1IAD0"/>
<dbReference type="Proteomes" id="UP000054558">
    <property type="component" value="Unassembled WGS sequence"/>
</dbReference>
<protein>
    <recommendedName>
        <fullName evidence="4">EVE domain-containing protein</fullName>
    </recommendedName>
</protein>
<keyword evidence="6" id="KW-1185">Reference proteome</keyword>